<dbReference type="Pfam" id="PF14765">
    <property type="entry name" value="PS-DH"/>
    <property type="match status" value="1"/>
</dbReference>
<dbReference type="Gene3D" id="3.10.129.110">
    <property type="entry name" value="Polyketide synthase dehydratase"/>
    <property type="match status" value="1"/>
</dbReference>
<keyword evidence="7" id="KW-0012">Acyltransferase</keyword>
<dbReference type="SUPFAM" id="SSF53901">
    <property type="entry name" value="Thiolase-like"/>
    <property type="match status" value="1"/>
</dbReference>
<dbReference type="InterPro" id="IPR057326">
    <property type="entry name" value="KR_dom"/>
</dbReference>
<keyword evidence="5" id="KW-0560">Oxidoreductase</keyword>
<keyword evidence="1" id="KW-0596">Phosphopantetheine</keyword>
<dbReference type="PROSITE" id="PS00012">
    <property type="entry name" value="PHOSPHOPANTETHEINE"/>
    <property type="match status" value="1"/>
</dbReference>
<evidence type="ECO:0000259" key="11">
    <source>
        <dbReference type="PROSITE" id="PS52019"/>
    </source>
</evidence>
<keyword evidence="6" id="KW-0511">Multifunctional enzyme</keyword>
<dbReference type="Pfam" id="PF02801">
    <property type="entry name" value="Ketoacyl-synt_C"/>
    <property type="match status" value="1"/>
</dbReference>
<dbReference type="InterPro" id="IPR014043">
    <property type="entry name" value="Acyl_transferase_dom"/>
</dbReference>
<keyword evidence="4" id="KW-0521">NADP</keyword>
<dbReference type="Pfam" id="PF00698">
    <property type="entry name" value="Acyl_transf_1"/>
    <property type="match status" value="1"/>
</dbReference>
<dbReference type="InterPro" id="IPR013154">
    <property type="entry name" value="ADH-like_N"/>
</dbReference>
<evidence type="ECO:0000256" key="6">
    <source>
        <dbReference type="ARBA" id="ARBA00023268"/>
    </source>
</evidence>
<evidence type="ECO:0000259" key="9">
    <source>
        <dbReference type="PROSITE" id="PS50075"/>
    </source>
</evidence>
<dbReference type="Proteomes" id="UP000051487">
    <property type="component" value="Unassembled WGS sequence"/>
</dbReference>
<dbReference type="GO" id="GO:0044550">
    <property type="term" value="P:secondary metabolite biosynthetic process"/>
    <property type="evidence" value="ECO:0007669"/>
    <property type="project" value="TreeGrafter"/>
</dbReference>
<dbReference type="Pfam" id="PF23297">
    <property type="entry name" value="ACP_SdgA_C"/>
    <property type="match status" value="1"/>
</dbReference>
<dbReference type="InterPro" id="IPR009081">
    <property type="entry name" value="PP-bd_ACP"/>
</dbReference>
<dbReference type="SUPFAM" id="SSF52151">
    <property type="entry name" value="FabD/lysophospholipase-like"/>
    <property type="match status" value="1"/>
</dbReference>
<dbReference type="InterPro" id="IPR016035">
    <property type="entry name" value="Acyl_Trfase/lysoPLipase"/>
</dbReference>
<dbReference type="SMART" id="SM00822">
    <property type="entry name" value="PKS_KR"/>
    <property type="match status" value="1"/>
</dbReference>
<feature type="domain" description="Carrier" evidence="9">
    <location>
        <begin position="2471"/>
        <end position="2548"/>
    </location>
</feature>
<dbReference type="Pfam" id="PF13602">
    <property type="entry name" value="ADH_zinc_N_2"/>
    <property type="match status" value="1"/>
</dbReference>
<dbReference type="SMART" id="SM00826">
    <property type="entry name" value="PKS_DH"/>
    <property type="match status" value="1"/>
</dbReference>
<evidence type="ECO:0000256" key="1">
    <source>
        <dbReference type="ARBA" id="ARBA00022450"/>
    </source>
</evidence>
<keyword evidence="2" id="KW-0597">Phosphoprotein</keyword>
<dbReference type="InterPro" id="IPR018201">
    <property type="entry name" value="Ketoacyl_synth_AS"/>
</dbReference>
<evidence type="ECO:0000313" key="13">
    <source>
        <dbReference type="Proteomes" id="UP000051487"/>
    </source>
</evidence>
<dbReference type="GO" id="GO:0016491">
    <property type="term" value="F:oxidoreductase activity"/>
    <property type="evidence" value="ECO:0007669"/>
    <property type="project" value="UniProtKB-KW"/>
</dbReference>
<dbReference type="Gene3D" id="3.40.50.150">
    <property type="entry name" value="Vaccinia Virus protein VP39"/>
    <property type="match status" value="1"/>
</dbReference>
<dbReference type="Gene3D" id="3.30.70.3290">
    <property type="match status" value="1"/>
</dbReference>
<accession>A0AAN4PF44</accession>
<dbReference type="CDD" id="cd05274">
    <property type="entry name" value="KR_FAS_SDR_x"/>
    <property type="match status" value="1"/>
</dbReference>
<dbReference type="SUPFAM" id="SSF50129">
    <property type="entry name" value="GroES-like"/>
    <property type="match status" value="1"/>
</dbReference>
<feature type="domain" description="Ketosynthase family 3 (KS3)" evidence="10">
    <location>
        <begin position="8"/>
        <end position="442"/>
    </location>
</feature>
<evidence type="ECO:0000256" key="3">
    <source>
        <dbReference type="ARBA" id="ARBA00022679"/>
    </source>
</evidence>
<evidence type="ECO:0000259" key="10">
    <source>
        <dbReference type="PROSITE" id="PS52004"/>
    </source>
</evidence>
<dbReference type="InterPro" id="IPR020806">
    <property type="entry name" value="PKS_PP-bd"/>
</dbReference>
<feature type="region of interest" description="N-terminal hotdog fold" evidence="8">
    <location>
        <begin position="975"/>
        <end position="1110"/>
    </location>
</feature>
<dbReference type="InterPro" id="IPR006162">
    <property type="entry name" value="Ppantetheine_attach_site"/>
</dbReference>
<dbReference type="Gene3D" id="3.40.47.10">
    <property type="match status" value="1"/>
</dbReference>
<dbReference type="InterPro" id="IPR049900">
    <property type="entry name" value="PKS_mFAS_DH"/>
</dbReference>
<dbReference type="Gene3D" id="3.40.50.720">
    <property type="entry name" value="NAD(P)-binding Rossmann-like Domain"/>
    <property type="match status" value="1"/>
</dbReference>
<dbReference type="InterPro" id="IPR032821">
    <property type="entry name" value="PKS_assoc"/>
</dbReference>
<dbReference type="Gene3D" id="1.10.1200.10">
    <property type="entry name" value="ACP-like"/>
    <property type="match status" value="1"/>
</dbReference>
<dbReference type="PROSITE" id="PS52004">
    <property type="entry name" value="KS3_2"/>
    <property type="match status" value="1"/>
</dbReference>
<dbReference type="InterPro" id="IPR016036">
    <property type="entry name" value="Malonyl_transacylase_ACP-bd"/>
</dbReference>
<dbReference type="PANTHER" id="PTHR43775">
    <property type="entry name" value="FATTY ACID SYNTHASE"/>
    <property type="match status" value="1"/>
</dbReference>
<feature type="active site" description="Proton donor; for dehydratase activity" evidence="8">
    <location>
        <position position="1204"/>
    </location>
</feature>
<dbReference type="SMART" id="SM00829">
    <property type="entry name" value="PKS_ER"/>
    <property type="match status" value="1"/>
</dbReference>
<dbReference type="InterPro" id="IPR036291">
    <property type="entry name" value="NAD(P)-bd_dom_sf"/>
</dbReference>
<dbReference type="InterPro" id="IPR014031">
    <property type="entry name" value="Ketoacyl_synth_C"/>
</dbReference>
<dbReference type="Pfam" id="PF21089">
    <property type="entry name" value="PKS_DH_N"/>
    <property type="match status" value="1"/>
</dbReference>
<dbReference type="InterPro" id="IPR020841">
    <property type="entry name" value="PKS_Beta-ketoAc_synthase_dom"/>
</dbReference>
<dbReference type="InterPro" id="IPR020843">
    <property type="entry name" value="ER"/>
</dbReference>
<dbReference type="InterPro" id="IPR042104">
    <property type="entry name" value="PKS_dehydratase_sf"/>
</dbReference>
<dbReference type="SUPFAM" id="SSF53335">
    <property type="entry name" value="S-adenosyl-L-methionine-dependent methyltransferases"/>
    <property type="match status" value="1"/>
</dbReference>
<evidence type="ECO:0000256" key="2">
    <source>
        <dbReference type="ARBA" id="ARBA00022553"/>
    </source>
</evidence>
<dbReference type="SMART" id="SM00827">
    <property type="entry name" value="PKS_AT"/>
    <property type="match status" value="1"/>
</dbReference>
<dbReference type="InterPro" id="IPR014030">
    <property type="entry name" value="Ketoacyl_synth_N"/>
</dbReference>
<dbReference type="CDD" id="cd05195">
    <property type="entry name" value="enoyl_red"/>
    <property type="match status" value="1"/>
</dbReference>
<dbReference type="GO" id="GO:0004312">
    <property type="term" value="F:fatty acid synthase activity"/>
    <property type="evidence" value="ECO:0007669"/>
    <property type="project" value="TreeGrafter"/>
</dbReference>
<dbReference type="PROSITE" id="PS50075">
    <property type="entry name" value="CARRIER"/>
    <property type="match status" value="1"/>
</dbReference>
<comment type="caution">
    <text evidence="12">The sequence shown here is derived from an EMBL/GenBank/DDBJ whole genome shotgun (WGS) entry which is preliminary data.</text>
</comment>
<dbReference type="SUPFAM" id="SSF51735">
    <property type="entry name" value="NAD(P)-binding Rossmann-fold domains"/>
    <property type="match status" value="2"/>
</dbReference>
<dbReference type="InterPro" id="IPR049551">
    <property type="entry name" value="PKS_DH_C"/>
</dbReference>
<dbReference type="InterPro" id="IPR029063">
    <property type="entry name" value="SAM-dependent_MTases_sf"/>
</dbReference>
<dbReference type="InterPro" id="IPR050091">
    <property type="entry name" value="PKS_NRPS_Biosynth_Enz"/>
</dbReference>
<dbReference type="SUPFAM" id="SSF47336">
    <property type="entry name" value="ACP-like"/>
    <property type="match status" value="1"/>
</dbReference>
<reference evidence="12 13" key="1">
    <citation type="submission" date="2015-11" db="EMBL/GenBank/DDBJ databases">
        <title>Aspergillus lentulus strain IFM 54703T.</title>
        <authorList>
            <person name="Kusuya Y."/>
            <person name="Sakai K."/>
            <person name="Kamei K."/>
            <person name="Takahashi H."/>
            <person name="Yaguchi T."/>
        </authorList>
    </citation>
    <scope>NUCLEOTIDE SEQUENCE [LARGE SCALE GENOMIC DNA]</scope>
    <source>
        <strain evidence="12 13">IFM 54703</strain>
    </source>
</reference>
<dbReference type="GO" id="GO:0031177">
    <property type="term" value="F:phosphopantetheine binding"/>
    <property type="evidence" value="ECO:0007669"/>
    <property type="project" value="InterPro"/>
</dbReference>
<dbReference type="Pfam" id="PF00109">
    <property type="entry name" value="ketoacyl-synt"/>
    <property type="match status" value="1"/>
</dbReference>
<dbReference type="PANTHER" id="PTHR43775:SF29">
    <property type="entry name" value="ASPERFURANONE POLYKETIDE SYNTHASE AFOG-RELATED"/>
    <property type="match status" value="1"/>
</dbReference>
<dbReference type="InterPro" id="IPR011032">
    <property type="entry name" value="GroES-like_sf"/>
</dbReference>
<dbReference type="Gene3D" id="3.90.180.10">
    <property type="entry name" value="Medium-chain alcohol dehydrogenases, catalytic domain"/>
    <property type="match status" value="1"/>
</dbReference>
<evidence type="ECO:0000256" key="4">
    <source>
        <dbReference type="ARBA" id="ARBA00022857"/>
    </source>
</evidence>
<gene>
    <name evidence="12" type="ORF">ALT_2856</name>
</gene>
<dbReference type="EMBL" id="BCLY01000005">
    <property type="protein sequence ID" value="GAQ05535.1"/>
    <property type="molecule type" value="Genomic_DNA"/>
</dbReference>
<evidence type="ECO:0000313" key="12">
    <source>
        <dbReference type="EMBL" id="GAQ05535.1"/>
    </source>
</evidence>
<dbReference type="SMART" id="SM00823">
    <property type="entry name" value="PKS_PP"/>
    <property type="match status" value="1"/>
</dbReference>
<dbReference type="SMART" id="SM00825">
    <property type="entry name" value="PKS_KS"/>
    <property type="match status" value="1"/>
</dbReference>
<name>A0AAN4PF44_ASPLE</name>
<organism evidence="12 13">
    <name type="scientific">Aspergillus lentulus</name>
    <dbReference type="NCBI Taxonomy" id="293939"/>
    <lineage>
        <taxon>Eukaryota</taxon>
        <taxon>Fungi</taxon>
        <taxon>Dikarya</taxon>
        <taxon>Ascomycota</taxon>
        <taxon>Pezizomycotina</taxon>
        <taxon>Eurotiomycetes</taxon>
        <taxon>Eurotiomycetidae</taxon>
        <taxon>Eurotiales</taxon>
        <taxon>Aspergillaceae</taxon>
        <taxon>Aspergillus</taxon>
        <taxon>Aspergillus subgen. Fumigati</taxon>
    </lineage>
</organism>
<dbReference type="CDD" id="cd00833">
    <property type="entry name" value="PKS"/>
    <property type="match status" value="1"/>
</dbReference>
<dbReference type="SUPFAM" id="SSF55048">
    <property type="entry name" value="Probable ACP-binding domain of malonyl-CoA ACP transacylase"/>
    <property type="match status" value="1"/>
</dbReference>
<dbReference type="Pfam" id="PF08659">
    <property type="entry name" value="KR"/>
    <property type="match status" value="1"/>
</dbReference>
<dbReference type="Pfam" id="PF16197">
    <property type="entry name" value="KAsynt_C_assoc"/>
    <property type="match status" value="1"/>
</dbReference>
<dbReference type="InterPro" id="IPR036736">
    <property type="entry name" value="ACP-like_sf"/>
</dbReference>
<dbReference type="PROSITE" id="PS00606">
    <property type="entry name" value="KS3_1"/>
    <property type="match status" value="1"/>
</dbReference>
<dbReference type="PROSITE" id="PS52019">
    <property type="entry name" value="PKS_MFAS_DH"/>
    <property type="match status" value="1"/>
</dbReference>
<feature type="region of interest" description="C-terminal hotdog fold" evidence="8">
    <location>
        <begin position="1139"/>
        <end position="1291"/>
    </location>
</feature>
<protein>
    <submittedName>
        <fullName evidence="12">Lovastatin diketide synthase LovF</fullName>
    </submittedName>
</protein>
<dbReference type="GO" id="GO:0004315">
    <property type="term" value="F:3-oxoacyl-[acyl-carrier-protein] synthase activity"/>
    <property type="evidence" value="ECO:0007669"/>
    <property type="project" value="InterPro"/>
</dbReference>
<evidence type="ECO:0000256" key="7">
    <source>
        <dbReference type="ARBA" id="ARBA00023315"/>
    </source>
</evidence>
<proteinExistence type="predicted"/>
<dbReference type="FunFam" id="3.40.50.720:FF:000209">
    <property type="entry name" value="Polyketide synthase Pks12"/>
    <property type="match status" value="1"/>
</dbReference>
<dbReference type="Gene3D" id="3.40.366.10">
    <property type="entry name" value="Malonyl-Coenzyme A Acyl Carrier Protein, domain 2"/>
    <property type="match status" value="1"/>
</dbReference>
<dbReference type="InterPro" id="IPR016039">
    <property type="entry name" value="Thiolase-like"/>
</dbReference>
<feature type="active site" description="Proton acceptor; for dehydratase activity" evidence="8">
    <location>
        <position position="1007"/>
    </location>
</feature>
<evidence type="ECO:0000256" key="8">
    <source>
        <dbReference type="PROSITE-ProRule" id="PRU01363"/>
    </source>
</evidence>
<dbReference type="InterPro" id="IPR013968">
    <property type="entry name" value="PKS_KR"/>
</dbReference>
<dbReference type="InterPro" id="IPR001227">
    <property type="entry name" value="Ac_transferase_dom_sf"/>
</dbReference>
<dbReference type="InterPro" id="IPR049552">
    <property type="entry name" value="PKS_DH_N"/>
</dbReference>
<dbReference type="InterPro" id="IPR020807">
    <property type="entry name" value="PKS_DH"/>
</dbReference>
<evidence type="ECO:0000256" key="5">
    <source>
        <dbReference type="ARBA" id="ARBA00023002"/>
    </source>
</evidence>
<feature type="domain" description="PKS/mFAS DH" evidence="11">
    <location>
        <begin position="975"/>
        <end position="1291"/>
    </location>
</feature>
<sequence>MTTMSDKLEPLAIVGMSWRFPGEANSASGFWDILSNARSAKSRIPEDRFNVDAHYHPSADRNGSIITKEGHFLKEDIAAFDAPFFSMTAAEAEGMDPQHRILLEVTYEAFENAGMPIKSVAGSQTAVDYEMTSGAEIHTMSPYASTGCGASMLANRLSWFYDLQGPSLMVDTACSSSLVGLHLACQELRAGKSKMVSSILAPSSSATFLLMGFRFVLRATKPELWRGLSALRFLSPDGQCHSFDSRANGYGRGEGMGVIIVKPLADALRDNDVIRAVIRGTGINQDGKTSGITVPSAEAQINLIKSTYETAGLDFSRTTYFEAHGTGTPVGDPLELSAIGQTIGLAKGEHEYPLLVGSVKSNIGHLEGASGIAGVIKTVLALEQGMIPAVHGFETPNPRLRLEEWNIKIPTELTQWPTVGLRRASVNSFGYGGTNAHLILDDALHYLDERNLTGNHNTQRITGTPLSESTDSGLSIGEEDFPLDKIGGAAKQRLYVFSAPEQDGLSRLAQTYMDFLRSSLSPENNGLAYEKATQIAALAYTLSERRTVFDWRSFAVAESTEDLLGSLERSLPKLPRAVKSPSCAFVFTGQGAQWYAMGRELQEYDIFKQSIVAADKYLISLGCPWSALEELNRPEDQSCINEPQISQPLCTVLQIALVDLLSHWGLRPKAVVGHSSGEIAAAYAAGALGTQDAWKIAYFRGVHTAAMASLLPGRKGSMMAASISETSAQKYIDRLTQGEAVVACINSPQSVTISGDLSAVTEIENMLKTDDVWCRKLKVQTAYHSPHMKVIAEKYLESIQDVVPAGSSNITFFSSVTGAEISHGDLSAEYWVKNLLNPVRFSEAVTALLNHCATKSRRKATTNVNALIELGPHSALQGPLRDILAAASESYLESVSYASILRRGADAKETALCAAGRLWSLGFKLDLAIVNNMSKTPGSSKALANLPRYPFNHKRRYWHEPRLNLWRRTRAQPRTDLLGVPSDDHNPIAPRWKNFLRPVEIPWLMDHRIQGMLVLPGAAMLTMVMEACQQTAKQSETIHAYQFRDVTFLRPLLFTSPAAAIETLMQLRPHQMGTKANTAHWTQFSLLSIGSDGAAIEHCSGLVKLIYASKPNEIDGSAEPTREWELRRQEYLSIQERPTKELHVGRLYDKLNRLGLQLGPLFQNLTRINAGDGFGYGELQIPDSAARMPENFEYPTPIHPAVLDGVFQMMISCGTVKDDSSAMAPSFIESLYVSASLPSDAGSLLRGFSTLGPKLRLQQSGTVVMSDDTWSEPKVLLEGFVCKELSSRLNRAQRNLCTQLMWKKDVECSHSTMRTLLNTQRFSLDPAIAGRASLCDQAVSEYVKKSLAMLSTEVDKERDGVLQQYINWMRSLSDQSFSDESTCALNDESPRMLKAIEAVGSKLEEIMNPHTDSNALTKSLISEFIDDCLGQSFINSVVVELLDHAGFVSPNIEILEIGNGSTSCAASVLDRLSDKTSGSARLKRYTFTNRSQESLDSAQDCLADREMVDFRLLDIGQDLKMQGFESEKFDYIIFNEFLPTAGDLESGLCNLRKLLKDCGKLLLGAITKAQLRTAFVLGLDPRWWSHYKDDHIRAFPLNEDAWERVLKESGFAGVQHIVHDSDAVDLHQLSLMVSSVERTNSFNFSEVIILKPDVCDTDVAALSANFAGLLVKLGFTVSERNWDTIGDVSGKALVSFWEIDNPVLGEMSEPVFEVVKGIVLNSAGVLWITRGGQVSGPFKPFSGVSTGFFRALRSEDPEKRLGTFDLSLGLDLHSELAATLVSEVFEGLFSSSERETRDYEFAEDGCCLYVPRLVEEPGLNSAMAALNEKPRPVMEKLLQDERPLKMELGEPGLLNTFQFVEDRQFQEPLNADYVELKVLCTGLNFVDVMAALGQVPTPTLGCEVGGIITKVGSAVTKFKPGDTVAGMLQGSFNTHVRIRQTIIQHVPAHMTVEAAATVITAFSTAWIGLVNRARLRRGETALIHSGAGGVGQAAIQICQHFGVEVYTTVGSVAKKDLLMDRYGIPEDHIFSSRDGTFAQGIMRMTKRRGVDVVLNSVSGESLRQSWHCLADFGRFIEIGKRDLLGNTGLDMQPFLRGVSYIGVNLEQFHPTSEVHMELSEALQDIFNLLSDRKLRELYPITTYTYSEVEQAFRGLQSGKVFGKIVVRASPDDIVPVLPRANPPFTLDANATYLLAGGLGGIGRSIADMLQSHGARYLAFLSRSGDSKPEAQRFLKQLSRYGCTAKAYSCDISDREAVFQAVRQCSTELPPIKGFVQCSMVLKDGLFDNMTYDDWTVCTRAKIQGSWNLHEALPRDLDFFVMLSSISGVIGNPGQANYSAGNVYEDALAHFRRRQGLEATALDLGAVRDIGYLAESGDAANMSHLQALQVSEADIHSLLEIVITRRKLKNDNIPPQVVTGLVAGDEMEEIVQRTRWARDVKFSILWKTSESGADAGVLAGLDAFTKAESLVAAAAIVEDIIISRIAKVLMMPVEDISNTQPLHSYGVDSLIAVEMRAWIAKEFHTEISVFDILSPVPLSGLAMKIVQESNLLPDRLKQEMQGNEEPAETK</sequence>
<keyword evidence="3" id="KW-0808">Transferase</keyword>
<dbReference type="GO" id="GO:1901336">
    <property type="term" value="P:lactone biosynthetic process"/>
    <property type="evidence" value="ECO:0007669"/>
    <property type="project" value="UniProtKB-ARBA"/>
</dbReference>
<dbReference type="Pfam" id="PF08240">
    <property type="entry name" value="ADH_N"/>
    <property type="match status" value="1"/>
</dbReference>
<dbReference type="GO" id="GO:0006633">
    <property type="term" value="P:fatty acid biosynthetic process"/>
    <property type="evidence" value="ECO:0007669"/>
    <property type="project" value="InterPro"/>
</dbReference>